<dbReference type="Gene3D" id="1.10.3720.10">
    <property type="entry name" value="MetI-like"/>
    <property type="match status" value="1"/>
</dbReference>
<keyword evidence="4 7" id="KW-0812">Transmembrane</keyword>
<dbReference type="GO" id="GO:0005886">
    <property type="term" value="C:plasma membrane"/>
    <property type="evidence" value="ECO:0007669"/>
    <property type="project" value="UniProtKB-SubCell"/>
</dbReference>
<sequence>MKLIVKITILALICLVFLFPVWLMIVNSFTPARAFLKMPPRLVPYIFTTKNYQQALSMRYLTRWVFNSIIVMSVIIVGGVLSNGAAGYVFAFAKFKYKKALFIALLLPIFVCSYTTLISKFIIVGKLGLSGMMAVLSMSIFWPTGIYLFRNYFNSMPASLIESARLDGAREWTILMRIVLPICKPILGAAIVFLGMGALGDYIWQMLNLQAIETRTFLVGLMLSALDVYAIKNIGYELAVGTLLFLPYLLIFSFSSRYFLEGLTGGALKE</sequence>
<gene>
    <name evidence="9" type="ORF">LCGC14_1628650</name>
</gene>
<protein>
    <recommendedName>
        <fullName evidence="8">ABC transmembrane type-1 domain-containing protein</fullName>
    </recommendedName>
</protein>
<dbReference type="PANTHER" id="PTHR43744">
    <property type="entry name" value="ABC TRANSPORTER PERMEASE PROTEIN MG189-RELATED-RELATED"/>
    <property type="match status" value="1"/>
</dbReference>
<feature type="transmembrane region" description="Helical" evidence="7">
    <location>
        <begin position="238"/>
        <end position="260"/>
    </location>
</feature>
<proteinExistence type="predicted"/>
<dbReference type="SUPFAM" id="SSF161098">
    <property type="entry name" value="MetI-like"/>
    <property type="match status" value="1"/>
</dbReference>
<evidence type="ECO:0000256" key="3">
    <source>
        <dbReference type="ARBA" id="ARBA00022475"/>
    </source>
</evidence>
<organism evidence="9">
    <name type="scientific">marine sediment metagenome</name>
    <dbReference type="NCBI Taxonomy" id="412755"/>
    <lineage>
        <taxon>unclassified sequences</taxon>
        <taxon>metagenomes</taxon>
        <taxon>ecological metagenomes</taxon>
    </lineage>
</organism>
<keyword evidence="3" id="KW-1003">Cell membrane</keyword>
<comment type="caution">
    <text evidence="9">The sequence shown here is derived from an EMBL/GenBank/DDBJ whole genome shotgun (WGS) entry which is preliminary data.</text>
</comment>
<evidence type="ECO:0000256" key="6">
    <source>
        <dbReference type="ARBA" id="ARBA00023136"/>
    </source>
</evidence>
<evidence type="ECO:0000256" key="1">
    <source>
        <dbReference type="ARBA" id="ARBA00004651"/>
    </source>
</evidence>
<feature type="transmembrane region" description="Helical" evidence="7">
    <location>
        <begin position="129"/>
        <end position="153"/>
    </location>
</feature>
<reference evidence="9" key="1">
    <citation type="journal article" date="2015" name="Nature">
        <title>Complex archaea that bridge the gap between prokaryotes and eukaryotes.</title>
        <authorList>
            <person name="Spang A."/>
            <person name="Saw J.H."/>
            <person name="Jorgensen S.L."/>
            <person name="Zaremba-Niedzwiedzka K."/>
            <person name="Martijn J."/>
            <person name="Lind A.E."/>
            <person name="van Eijk R."/>
            <person name="Schleper C."/>
            <person name="Guy L."/>
            <person name="Ettema T.J."/>
        </authorList>
    </citation>
    <scope>NUCLEOTIDE SEQUENCE</scope>
</reference>
<dbReference type="GO" id="GO:0055085">
    <property type="term" value="P:transmembrane transport"/>
    <property type="evidence" value="ECO:0007669"/>
    <property type="project" value="InterPro"/>
</dbReference>
<dbReference type="InterPro" id="IPR035906">
    <property type="entry name" value="MetI-like_sf"/>
</dbReference>
<comment type="subcellular location">
    <subcellularLocation>
        <location evidence="1">Cell membrane</location>
        <topology evidence="1">Multi-pass membrane protein</topology>
    </subcellularLocation>
</comment>
<keyword evidence="5 7" id="KW-1133">Transmembrane helix</keyword>
<feature type="domain" description="ABC transmembrane type-1" evidence="8">
    <location>
        <begin position="65"/>
        <end position="255"/>
    </location>
</feature>
<keyword evidence="6 7" id="KW-0472">Membrane</keyword>
<evidence type="ECO:0000256" key="7">
    <source>
        <dbReference type="SAM" id="Phobius"/>
    </source>
</evidence>
<evidence type="ECO:0000256" key="2">
    <source>
        <dbReference type="ARBA" id="ARBA00022448"/>
    </source>
</evidence>
<name>A0A0F9IQE2_9ZZZZ</name>
<evidence type="ECO:0000313" key="9">
    <source>
        <dbReference type="EMBL" id="KKM22109.1"/>
    </source>
</evidence>
<dbReference type="PROSITE" id="PS50928">
    <property type="entry name" value="ABC_TM1"/>
    <property type="match status" value="1"/>
</dbReference>
<accession>A0A0F9IQE2</accession>
<dbReference type="AlphaFoldDB" id="A0A0F9IQE2"/>
<dbReference type="Pfam" id="PF00528">
    <property type="entry name" value="BPD_transp_1"/>
    <property type="match status" value="1"/>
</dbReference>
<feature type="transmembrane region" description="Helical" evidence="7">
    <location>
        <begin position="64"/>
        <end position="93"/>
    </location>
</feature>
<feature type="transmembrane region" description="Helical" evidence="7">
    <location>
        <begin position="7"/>
        <end position="29"/>
    </location>
</feature>
<feature type="transmembrane region" description="Helical" evidence="7">
    <location>
        <begin position="174"/>
        <end position="194"/>
    </location>
</feature>
<dbReference type="CDD" id="cd06261">
    <property type="entry name" value="TM_PBP2"/>
    <property type="match status" value="1"/>
</dbReference>
<evidence type="ECO:0000256" key="4">
    <source>
        <dbReference type="ARBA" id="ARBA00022692"/>
    </source>
</evidence>
<dbReference type="EMBL" id="LAZR01013404">
    <property type="protein sequence ID" value="KKM22109.1"/>
    <property type="molecule type" value="Genomic_DNA"/>
</dbReference>
<dbReference type="PANTHER" id="PTHR43744:SF12">
    <property type="entry name" value="ABC TRANSPORTER PERMEASE PROTEIN MG189-RELATED"/>
    <property type="match status" value="1"/>
</dbReference>
<keyword evidence="2" id="KW-0813">Transport</keyword>
<feature type="transmembrane region" description="Helical" evidence="7">
    <location>
        <begin position="100"/>
        <end position="123"/>
    </location>
</feature>
<evidence type="ECO:0000259" key="8">
    <source>
        <dbReference type="PROSITE" id="PS50928"/>
    </source>
</evidence>
<dbReference type="InterPro" id="IPR000515">
    <property type="entry name" value="MetI-like"/>
</dbReference>
<evidence type="ECO:0000256" key="5">
    <source>
        <dbReference type="ARBA" id="ARBA00022989"/>
    </source>
</evidence>